<dbReference type="InterPro" id="IPR037523">
    <property type="entry name" value="VOC_core"/>
</dbReference>
<evidence type="ECO:0000259" key="3">
    <source>
        <dbReference type="PROSITE" id="PS51819"/>
    </source>
</evidence>
<dbReference type="Proteomes" id="UP000219048">
    <property type="component" value="Unassembled WGS sequence"/>
</dbReference>
<evidence type="ECO:0000313" key="4">
    <source>
        <dbReference type="EMBL" id="SNZ00532.1"/>
    </source>
</evidence>
<dbReference type="OrthoDB" id="9792626at2"/>
<keyword evidence="2" id="KW-0732">Signal</keyword>
<dbReference type="Gene3D" id="3.10.180.10">
    <property type="entry name" value="2,3-Dihydroxybiphenyl 1,2-Dioxygenase, domain 1"/>
    <property type="match status" value="1"/>
</dbReference>
<dbReference type="InterPro" id="IPR051785">
    <property type="entry name" value="MMCE/EMCE_epimerase"/>
</dbReference>
<name>A0A285MTM4_9FLAO</name>
<dbReference type="PANTHER" id="PTHR43048:SF3">
    <property type="entry name" value="METHYLMALONYL-COA EPIMERASE, MITOCHONDRIAL"/>
    <property type="match status" value="1"/>
</dbReference>
<dbReference type="PROSITE" id="PS51819">
    <property type="entry name" value="VOC"/>
    <property type="match status" value="1"/>
</dbReference>
<dbReference type="AlphaFoldDB" id="A0A285MTM4"/>
<gene>
    <name evidence="4" type="ORF">SAMN06265377_2356</name>
</gene>
<dbReference type="EMBL" id="OBEH01000003">
    <property type="protein sequence ID" value="SNZ00532.1"/>
    <property type="molecule type" value="Genomic_DNA"/>
</dbReference>
<proteinExistence type="predicted"/>
<evidence type="ECO:0000256" key="2">
    <source>
        <dbReference type="SAM" id="SignalP"/>
    </source>
</evidence>
<reference evidence="5" key="1">
    <citation type="submission" date="2017-09" db="EMBL/GenBank/DDBJ databases">
        <authorList>
            <person name="Varghese N."/>
            <person name="Submissions S."/>
        </authorList>
    </citation>
    <scope>NUCLEOTIDE SEQUENCE [LARGE SCALE GENOMIC DNA]</scope>
    <source>
        <strain evidence="5">DSM 25885</strain>
    </source>
</reference>
<keyword evidence="1" id="KW-0479">Metal-binding</keyword>
<dbReference type="InterPro" id="IPR004360">
    <property type="entry name" value="Glyas_Fos-R_dOase_dom"/>
</dbReference>
<keyword evidence="4" id="KW-0223">Dioxygenase</keyword>
<dbReference type="RefSeq" id="WP_097045982.1">
    <property type="nucleotide sequence ID" value="NZ_OBEH01000003.1"/>
</dbReference>
<dbReference type="GO" id="GO:0004493">
    <property type="term" value="F:methylmalonyl-CoA epimerase activity"/>
    <property type="evidence" value="ECO:0007669"/>
    <property type="project" value="TreeGrafter"/>
</dbReference>
<organism evidence="4 5">
    <name type="scientific">Flagellimonas pacifica</name>
    <dbReference type="NCBI Taxonomy" id="1247520"/>
    <lineage>
        <taxon>Bacteria</taxon>
        <taxon>Pseudomonadati</taxon>
        <taxon>Bacteroidota</taxon>
        <taxon>Flavobacteriia</taxon>
        <taxon>Flavobacteriales</taxon>
        <taxon>Flavobacteriaceae</taxon>
        <taxon>Flagellimonas</taxon>
    </lineage>
</organism>
<dbReference type="PANTHER" id="PTHR43048">
    <property type="entry name" value="METHYLMALONYL-COA EPIMERASE"/>
    <property type="match status" value="1"/>
</dbReference>
<dbReference type="GO" id="GO:0046491">
    <property type="term" value="P:L-methylmalonyl-CoA metabolic process"/>
    <property type="evidence" value="ECO:0007669"/>
    <property type="project" value="TreeGrafter"/>
</dbReference>
<protein>
    <submittedName>
        <fullName evidence="4">Catechol 2,3-dioxygenase</fullName>
    </submittedName>
</protein>
<accession>A0A285MTM4</accession>
<dbReference type="GO" id="GO:0046872">
    <property type="term" value="F:metal ion binding"/>
    <property type="evidence" value="ECO:0007669"/>
    <property type="project" value="UniProtKB-KW"/>
</dbReference>
<evidence type="ECO:0000256" key="1">
    <source>
        <dbReference type="ARBA" id="ARBA00022723"/>
    </source>
</evidence>
<keyword evidence="5" id="KW-1185">Reference proteome</keyword>
<dbReference type="SUPFAM" id="SSF54593">
    <property type="entry name" value="Glyoxalase/Bleomycin resistance protein/Dihydroxybiphenyl dioxygenase"/>
    <property type="match status" value="1"/>
</dbReference>
<dbReference type="Pfam" id="PF00903">
    <property type="entry name" value="Glyoxalase"/>
    <property type="match status" value="1"/>
</dbReference>
<dbReference type="InterPro" id="IPR029068">
    <property type="entry name" value="Glyas_Bleomycin-R_OHBP_Dase"/>
</dbReference>
<sequence length="167" mass="18653">MKHFIIICLLLTTTVGLCQAENEFDKSSISIGVIASDLKTSLDFYTNIIGMKQTGEFPVGDTLSKKTGLTNGVAFDVKVLKLHDDPNATEYKLLSFKNPKSKSDTYINEGNGMRYITLFYKSLDAVIQRLKDNNINFLSEEPTHIPDGRRFVLVQDPDGVFVELIGK</sequence>
<evidence type="ECO:0000313" key="5">
    <source>
        <dbReference type="Proteomes" id="UP000219048"/>
    </source>
</evidence>
<feature type="chain" id="PRO_5013126229" evidence="2">
    <location>
        <begin position="21"/>
        <end position="167"/>
    </location>
</feature>
<feature type="domain" description="VOC" evidence="3">
    <location>
        <begin position="27"/>
        <end position="167"/>
    </location>
</feature>
<dbReference type="GO" id="GO:0051213">
    <property type="term" value="F:dioxygenase activity"/>
    <property type="evidence" value="ECO:0007669"/>
    <property type="project" value="UniProtKB-KW"/>
</dbReference>
<feature type="signal peptide" evidence="2">
    <location>
        <begin position="1"/>
        <end position="20"/>
    </location>
</feature>
<keyword evidence="4" id="KW-0560">Oxidoreductase</keyword>